<sequence length="265" mass="28833">MTSEPSASQALTEAIGHYMNAVAAALLDEGVPVTGVQGSGDVRILAVGDSGTDVDGHLSFNTSFERGLYPDSENVDLHWSGTSGWCLLPLKNDDADFYGHARWIGAGLVPPVDRVVSFVATARLSPAEAGSSERPFYRTSGSDLTELHQRLAAFVPDPETLRGRTYGVCFTSLVNRVYTARVAGALNSPNDTEVSVALRPGELEALRHFLEYTQTRATGLLGAYARHLTEDLDNRRQFAATSSHRAMEVARSIRKQLRDRQQRGK</sequence>
<dbReference type="RefSeq" id="WP_159476139.1">
    <property type="nucleotide sequence ID" value="NZ_BAAATH010000025.1"/>
</dbReference>
<evidence type="ECO:0000313" key="2">
    <source>
        <dbReference type="Proteomes" id="UP000435837"/>
    </source>
</evidence>
<dbReference type="AlphaFoldDB" id="A0A640S992"/>
<protein>
    <submittedName>
        <fullName evidence="1">Uncharacterized protein</fullName>
    </submittedName>
</protein>
<proteinExistence type="predicted"/>
<evidence type="ECO:0000313" key="1">
    <source>
        <dbReference type="EMBL" id="GFE07102.1"/>
    </source>
</evidence>
<dbReference type="EMBL" id="BLIN01000004">
    <property type="protein sequence ID" value="GFE07102.1"/>
    <property type="molecule type" value="Genomic_DNA"/>
</dbReference>
<gene>
    <name evidence="1" type="ORF">Scani_33700</name>
</gene>
<name>A0A640S992_9ACTN</name>
<comment type="caution">
    <text evidence="1">The sequence shown here is derived from an EMBL/GenBank/DDBJ whole genome shotgun (WGS) entry which is preliminary data.</text>
</comment>
<dbReference type="OrthoDB" id="4137465at2"/>
<reference evidence="1 2" key="1">
    <citation type="submission" date="2019-12" db="EMBL/GenBank/DDBJ databases">
        <title>Whole genome shotgun sequence of Streptomyces caniferus NBRC 15389.</title>
        <authorList>
            <person name="Ichikawa N."/>
            <person name="Kimura A."/>
            <person name="Kitahashi Y."/>
            <person name="Komaki H."/>
            <person name="Tamura T."/>
        </authorList>
    </citation>
    <scope>NUCLEOTIDE SEQUENCE [LARGE SCALE GENOMIC DNA]</scope>
    <source>
        <strain evidence="1 2">NBRC 15389</strain>
    </source>
</reference>
<accession>A0A640S992</accession>
<dbReference type="Proteomes" id="UP000435837">
    <property type="component" value="Unassembled WGS sequence"/>
</dbReference>
<organism evidence="1 2">
    <name type="scientific">Streptomyces caniferus</name>
    <dbReference type="NCBI Taxonomy" id="285557"/>
    <lineage>
        <taxon>Bacteria</taxon>
        <taxon>Bacillati</taxon>
        <taxon>Actinomycetota</taxon>
        <taxon>Actinomycetes</taxon>
        <taxon>Kitasatosporales</taxon>
        <taxon>Streptomycetaceae</taxon>
        <taxon>Streptomyces</taxon>
    </lineage>
</organism>